<keyword evidence="11" id="KW-1185">Reference proteome</keyword>
<dbReference type="InterPro" id="IPR002306">
    <property type="entry name" value="Trp-tRNA-ligase"/>
</dbReference>
<dbReference type="Gene3D" id="3.40.50.620">
    <property type="entry name" value="HUPs"/>
    <property type="match status" value="1"/>
</dbReference>
<keyword evidence="3 8" id="KW-0547">Nucleotide-binding</keyword>
<comment type="subunit">
    <text evidence="8">Homodimer.</text>
</comment>
<dbReference type="FunFam" id="1.10.240.10:FF:000005">
    <property type="entry name" value="Tryptophan--tRNA ligase"/>
    <property type="match status" value="1"/>
</dbReference>
<feature type="binding site" evidence="8">
    <location>
        <begin position="151"/>
        <end position="153"/>
    </location>
    <ligand>
        <name>ATP</name>
        <dbReference type="ChEBI" id="CHEBI:30616"/>
    </ligand>
</feature>
<feature type="binding site" evidence="8">
    <location>
        <position position="139"/>
    </location>
    <ligand>
        <name>L-tryptophan</name>
        <dbReference type="ChEBI" id="CHEBI:57912"/>
    </ligand>
</feature>
<feature type="binding site" evidence="8">
    <location>
        <begin position="20"/>
        <end position="21"/>
    </location>
    <ligand>
        <name>ATP</name>
        <dbReference type="ChEBI" id="CHEBI:30616"/>
    </ligand>
</feature>
<evidence type="ECO:0000256" key="4">
    <source>
        <dbReference type="ARBA" id="ARBA00022840"/>
    </source>
</evidence>
<keyword evidence="2 8" id="KW-0436">Ligase</keyword>
<accession>A0A4R8GI23</accession>
<comment type="function">
    <text evidence="8">Catalyzes the attachment of tryptophan to tRNA(Trp).</text>
</comment>
<dbReference type="PROSITE" id="PS00178">
    <property type="entry name" value="AA_TRNA_LIGASE_I"/>
    <property type="match status" value="1"/>
</dbReference>
<dbReference type="InterPro" id="IPR024109">
    <property type="entry name" value="Trp-tRNA-ligase_bac-type"/>
</dbReference>
<dbReference type="AlphaFoldDB" id="A0A4R8GI23"/>
<dbReference type="Proteomes" id="UP000295832">
    <property type="component" value="Unassembled WGS sequence"/>
</dbReference>
<dbReference type="PRINTS" id="PR01039">
    <property type="entry name" value="TRNASYNTHTRP"/>
</dbReference>
<evidence type="ECO:0000256" key="3">
    <source>
        <dbReference type="ARBA" id="ARBA00022741"/>
    </source>
</evidence>
<feature type="binding site" evidence="8">
    <location>
        <begin position="196"/>
        <end position="200"/>
    </location>
    <ligand>
        <name>ATP</name>
        <dbReference type="ChEBI" id="CHEBI:30616"/>
    </ligand>
</feature>
<keyword evidence="6 8" id="KW-0030">Aminoacyl-tRNA synthetase</keyword>
<evidence type="ECO:0000313" key="11">
    <source>
        <dbReference type="Proteomes" id="UP000295832"/>
    </source>
</evidence>
<comment type="catalytic activity">
    <reaction evidence="7 8">
        <text>tRNA(Trp) + L-tryptophan + ATP = L-tryptophyl-tRNA(Trp) + AMP + diphosphate + H(+)</text>
        <dbReference type="Rhea" id="RHEA:24080"/>
        <dbReference type="Rhea" id="RHEA-COMP:9671"/>
        <dbReference type="Rhea" id="RHEA-COMP:9705"/>
        <dbReference type="ChEBI" id="CHEBI:15378"/>
        <dbReference type="ChEBI" id="CHEBI:30616"/>
        <dbReference type="ChEBI" id="CHEBI:33019"/>
        <dbReference type="ChEBI" id="CHEBI:57912"/>
        <dbReference type="ChEBI" id="CHEBI:78442"/>
        <dbReference type="ChEBI" id="CHEBI:78535"/>
        <dbReference type="ChEBI" id="CHEBI:456215"/>
        <dbReference type="EC" id="6.1.1.2"/>
    </reaction>
</comment>
<dbReference type="EMBL" id="SOEG01000048">
    <property type="protein sequence ID" value="TDX45202.1"/>
    <property type="molecule type" value="Genomic_DNA"/>
</dbReference>
<feature type="short sequence motif" description="'KMSKS' region" evidence="8">
    <location>
        <begin position="196"/>
        <end position="200"/>
    </location>
</feature>
<sequence length="330" mass="37326">MEKKGTILSGMRPTGKLHLGHLIGVLDNWNKLQDEYNCIFEVADWHALTTKYDQTEGLQTNIREQVIDWISAGIDPDKSIIFVQSHVPEIAELHLLLSMIVSVSRLERNPTYKEQVQELGVKDSIPFGLLEYPVLQAADILAFKGTAVPVGEDQLPHIEITREIARRFNYLYDEVFPEPEAKLGKVTKLLGLDGRKMSKSYGNAIYLSDNKEEIEGKVKSMVTDPQRIRLKDPGNPEVCSVYSYHKIFSKSRVDDVAKGCKNASLGCMDCKAILTESIVDYMADIHQRRAELEENPELVDQILANGAQKARKIAKETLEEVRNAMNLKWE</sequence>
<organism evidence="10 11">
    <name type="scientific">Orenia marismortui</name>
    <dbReference type="NCBI Taxonomy" id="46469"/>
    <lineage>
        <taxon>Bacteria</taxon>
        <taxon>Bacillati</taxon>
        <taxon>Bacillota</taxon>
        <taxon>Clostridia</taxon>
        <taxon>Halanaerobiales</taxon>
        <taxon>Halobacteroidaceae</taxon>
        <taxon>Orenia</taxon>
    </lineage>
</organism>
<dbReference type="GO" id="GO:0006436">
    <property type="term" value="P:tryptophanyl-tRNA aminoacylation"/>
    <property type="evidence" value="ECO:0007669"/>
    <property type="project" value="UniProtKB-UniRule"/>
</dbReference>
<proteinExistence type="inferred from homology"/>
<dbReference type="CDD" id="cd00806">
    <property type="entry name" value="TrpRS_core"/>
    <property type="match status" value="1"/>
</dbReference>
<feature type="short sequence motif" description="'HIGH' region" evidence="8">
    <location>
        <begin position="13"/>
        <end position="21"/>
    </location>
</feature>
<dbReference type="NCBIfam" id="TIGR00233">
    <property type="entry name" value="trpS"/>
    <property type="match status" value="1"/>
</dbReference>
<comment type="similarity">
    <text evidence="1 8 9">Belongs to the class-I aminoacyl-tRNA synthetase family.</text>
</comment>
<keyword evidence="4 8" id="KW-0067">ATP-binding</keyword>
<dbReference type="Gene3D" id="1.10.240.10">
    <property type="entry name" value="Tyrosyl-Transfer RNA Synthetase"/>
    <property type="match status" value="1"/>
</dbReference>
<dbReference type="EC" id="6.1.1.2" evidence="8"/>
<evidence type="ECO:0000256" key="5">
    <source>
        <dbReference type="ARBA" id="ARBA00022917"/>
    </source>
</evidence>
<name>A0A4R8GI23_9FIRM</name>
<evidence type="ECO:0000256" key="2">
    <source>
        <dbReference type="ARBA" id="ARBA00022598"/>
    </source>
</evidence>
<evidence type="ECO:0000256" key="9">
    <source>
        <dbReference type="RuleBase" id="RU363036"/>
    </source>
</evidence>
<dbReference type="STRING" id="926561.GCA_000379025_02926"/>
<dbReference type="InterPro" id="IPR001412">
    <property type="entry name" value="aa-tRNA-synth_I_CS"/>
</dbReference>
<keyword evidence="8" id="KW-0963">Cytoplasm</keyword>
<dbReference type="Pfam" id="PF00579">
    <property type="entry name" value="tRNA-synt_1b"/>
    <property type="match status" value="1"/>
</dbReference>
<comment type="subcellular location">
    <subcellularLocation>
        <location evidence="8">Cytoplasm</location>
    </subcellularLocation>
</comment>
<reference evidence="10 11" key="1">
    <citation type="submission" date="2019-03" db="EMBL/GenBank/DDBJ databases">
        <title>Subsurface microbial communities from deep shales in Ohio and West Virginia, USA.</title>
        <authorList>
            <person name="Wrighton K."/>
        </authorList>
    </citation>
    <scope>NUCLEOTIDE SEQUENCE [LARGE SCALE GENOMIC DNA]</scope>
    <source>
        <strain evidence="10 11">MSL 6dP</strain>
    </source>
</reference>
<gene>
    <name evidence="8" type="primary">trpS</name>
    <name evidence="10" type="ORF">C7959_14814</name>
</gene>
<dbReference type="GO" id="GO:0004830">
    <property type="term" value="F:tryptophan-tRNA ligase activity"/>
    <property type="evidence" value="ECO:0007669"/>
    <property type="project" value="UniProtKB-UniRule"/>
</dbReference>
<dbReference type="FunFam" id="3.40.50.620:FF:000094">
    <property type="entry name" value="Tryptophan--tRNA ligase"/>
    <property type="match status" value="1"/>
</dbReference>
<feature type="binding site" evidence="8">
    <location>
        <begin position="12"/>
        <end position="14"/>
    </location>
    <ligand>
        <name>ATP</name>
        <dbReference type="ChEBI" id="CHEBI:30616"/>
    </ligand>
</feature>
<dbReference type="RefSeq" id="WP_134118996.1">
    <property type="nucleotide sequence ID" value="NZ_SOEG01000048.1"/>
</dbReference>
<evidence type="ECO:0000256" key="8">
    <source>
        <dbReference type="HAMAP-Rule" id="MF_00140"/>
    </source>
</evidence>
<evidence type="ECO:0000313" key="10">
    <source>
        <dbReference type="EMBL" id="TDX45202.1"/>
    </source>
</evidence>
<keyword evidence="5 8" id="KW-0648">Protein biosynthesis</keyword>
<dbReference type="PANTHER" id="PTHR43766">
    <property type="entry name" value="TRYPTOPHAN--TRNA LIGASE, MITOCHONDRIAL"/>
    <property type="match status" value="1"/>
</dbReference>
<protein>
    <recommendedName>
        <fullName evidence="8">Tryptophan--tRNA ligase</fullName>
        <ecNumber evidence="8">6.1.1.2</ecNumber>
    </recommendedName>
    <alternativeName>
        <fullName evidence="8">Tryptophanyl-tRNA synthetase</fullName>
        <shortName evidence="8">TrpRS</shortName>
    </alternativeName>
</protein>
<evidence type="ECO:0000256" key="7">
    <source>
        <dbReference type="ARBA" id="ARBA00049929"/>
    </source>
</evidence>
<dbReference type="InterPro" id="IPR002305">
    <property type="entry name" value="aa-tRNA-synth_Ic"/>
</dbReference>
<evidence type="ECO:0000256" key="1">
    <source>
        <dbReference type="ARBA" id="ARBA00005594"/>
    </source>
</evidence>
<dbReference type="GO" id="GO:0005524">
    <property type="term" value="F:ATP binding"/>
    <property type="evidence" value="ECO:0007669"/>
    <property type="project" value="UniProtKB-UniRule"/>
</dbReference>
<dbReference type="InterPro" id="IPR050203">
    <property type="entry name" value="Trp-tRNA_synthetase"/>
</dbReference>
<feature type="binding site" evidence="8">
    <location>
        <position position="189"/>
    </location>
    <ligand>
        <name>ATP</name>
        <dbReference type="ChEBI" id="CHEBI:30616"/>
    </ligand>
</feature>
<dbReference type="PANTHER" id="PTHR43766:SF1">
    <property type="entry name" value="TRYPTOPHAN--TRNA LIGASE, MITOCHONDRIAL"/>
    <property type="match status" value="1"/>
</dbReference>
<comment type="caution">
    <text evidence="10">The sequence shown here is derived from an EMBL/GenBank/DDBJ whole genome shotgun (WGS) entry which is preliminary data.</text>
</comment>
<dbReference type="SUPFAM" id="SSF52374">
    <property type="entry name" value="Nucleotidylyl transferase"/>
    <property type="match status" value="1"/>
</dbReference>
<dbReference type="InterPro" id="IPR014729">
    <property type="entry name" value="Rossmann-like_a/b/a_fold"/>
</dbReference>
<evidence type="ECO:0000256" key="6">
    <source>
        <dbReference type="ARBA" id="ARBA00023146"/>
    </source>
</evidence>
<dbReference type="GO" id="GO:0005829">
    <property type="term" value="C:cytosol"/>
    <property type="evidence" value="ECO:0007669"/>
    <property type="project" value="TreeGrafter"/>
</dbReference>
<dbReference type="HAMAP" id="MF_00140_B">
    <property type="entry name" value="Trp_tRNA_synth_B"/>
    <property type="match status" value="1"/>
</dbReference>